<evidence type="ECO:0000313" key="5">
    <source>
        <dbReference type="RefSeq" id="XP_009780736.1"/>
    </source>
</evidence>
<protein>
    <submittedName>
        <fullName evidence="5">21 kDa protein-like</fullName>
    </submittedName>
</protein>
<feature type="chain" id="PRO_5010553745" evidence="2">
    <location>
        <begin position="26"/>
        <end position="200"/>
    </location>
</feature>
<dbReference type="AlphaFoldDB" id="A0A1U7WTV2"/>
<dbReference type="SUPFAM" id="SSF101148">
    <property type="entry name" value="Plant invertase/pectin methylesterase inhibitor"/>
    <property type="match status" value="1"/>
</dbReference>
<reference evidence="5" key="2">
    <citation type="submission" date="2025-08" db="UniProtKB">
        <authorList>
            <consortium name="RefSeq"/>
        </authorList>
    </citation>
    <scope>IDENTIFICATION</scope>
    <source>
        <tissue evidence="5">Leaf</tissue>
    </source>
</reference>
<dbReference type="RefSeq" id="XP_009780736.1">
    <property type="nucleotide sequence ID" value="XM_009782434.1"/>
</dbReference>
<dbReference type="eggNOG" id="ENOG502QXIN">
    <property type="taxonomic scope" value="Eukaryota"/>
</dbReference>
<dbReference type="PANTHER" id="PTHR31080:SF207">
    <property type="entry name" value="PECTINESTERASE INHIBITOR 9"/>
    <property type="match status" value="1"/>
</dbReference>
<dbReference type="STRING" id="4096.A0A1U7WTV2"/>
<dbReference type="InterPro" id="IPR006501">
    <property type="entry name" value="Pectinesterase_inhib_dom"/>
</dbReference>
<evidence type="ECO:0000313" key="4">
    <source>
        <dbReference type="Proteomes" id="UP000189701"/>
    </source>
</evidence>
<organism evidence="4 5">
    <name type="scientific">Nicotiana sylvestris</name>
    <name type="common">Wood tobacco</name>
    <name type="synonym">South American tobacco</name>
    <dbReference type="NCBI Taxonomy" id="4096"/>
    <lineage>
        <taxon>Eukaryota</taxon>
        <taxon>Viridiplantae</taxon>
        <taxon>Streptophyta</taxon>
        <taxon>Embryophyta</taxon>
        <taxon>Tracheophyta</taxon>
        <taxon>Spermatophyta</taxon>
        <taxon>Magnoliopsida</taxon>
        <taxon>eudicotyledons</taxon>
        <taxon>Gunneridae</taxon>
        <taxon>Pentapetalae</taxon>
        <taxon>asterids</taxon>
        <taxon>lamiids</taxon>
        <taxon>Solanales</taxon>
        <taxon>Solanaceae</taxon>
        <taxon>Nicotianoideae</taxon>
        <taxon>Nicotianeae</taxon>
        <taxon>Nicotiana</taxon>
    </lineage>
</organism>
<evidence type="ECO:0000259" key="3">
    <source>
        <dbReference type="SMART" id="SM00856"/>
    </source>
</evidence>
<dbReference type="FunFam" id="1.20.140.40:FF:000005">
    <property type="entry name" value="Pectin methylesterase inhibitor 1"/>
    <property type="match status" value="1"/>
</dbReference>
<dbReference type="GO" id="GO:0046910">
    <property type="term" value="F:pectinesterase inhibitor activity"/>
    <property type="evidence" value="ECO:0007669"/>
    <property type="project" value="UniProtKB-ARBA"/>
</dbReference>
<name>A0A1U7WTV2_NICSY</name>
<gene>
    <name evidence="5" type="primary">LOC104229743</name>
</gene>
<keyword evidence="4" id="KW-1185">Reference proteome</keyword>
<keyword evidence="1 2" id="KW-0732">Signal</keyword>
<dbReference type="Proteomes" id="UP000189701">
    <property type="component" value="Unplaced"/>
</dbReference>
<feature type="domain" description="Pectinesterase inhibitor" evidence="3">
    <location>
        <begin position="32"/>
        <end position="192"/>
    </location>
</feature>
<dbReference type="CDD" id="cd15798">
    <property type="entry name" value="PMEI-like_3"/>
    <property type="match status" value="1"/>
</dbReference>
<accession>A0A1U7WTV2</accession>
<feature type="signal peptide" evidence="2">
    <location>
        <begin position="1"/>
        <end position="25"/>
    </location>
</feature>
<dbReference type="InterPro" id="IPR035513">
    <property type="entry name" value="Invertase/methylesterase_inhib"/>
</dbReference>
<dbReference type="PANTHER" id="PTHR31080">
    <property type="entry name" value="PECTINESTERASE INHIBITOR-LIKE"/>
    <property type="match status" value="1"/>
</dbReference>
<evidence type="ECO:0000256" key="1">
    <source>
        <dbReference type="ARBA" id="ARBA00022729"/>
    </source>
</evidence>
<proteinExistence type="predicted"/>
<dbReference type="Gene3D" id="1.20.140.40">
    <property type="entry name" value="Invertase/pectin methylesterase inhibitor family protein"/>
    <property type="match status" value="1"/>
</dbReference>
<dbReference type="Pfam" id="PF04043">
    <property type="entry name" value="PMEI"/>
    <property type="match status" value="1"/>
</dbReference>
<dbReference type="OrthoDB" id="1430376at2759"/>
<evidence type="ECO:0000256" key="2">
    <source>
        <dbReference type="SAM" id="SignalP"/>
    </source>
</evidence>
<sequence>MANFSLHFLLLFLFFHCIFVNVTQSVTSQNPANTNFIKTSCKNTLYPSVCIQSLSAYANTIQLSEQQLAQAALSISLKKAKLATDFISKITKIRGLKPREFQAAKDCLSTMNDSVYQLNRSIPELGQSGQLSAGQDFTWHVSNVQTWISAALTDENACLDMFNNPSMDGKIRALVRVRVFAAAQVTSNALALVYHFAERH</sequence>
<dbReference type="NCBIfam" id="TIGR01614">
    <property type="entry name" value="PME_inhib"/>
    <property type="match status" value="1"/>
</dbReference>
<reference evidence="4" key="1">
    <citation type="journal article" date="2013" name="Genome Biol.">
        <title>Reference genomes and transcriptomes of Nicotiana sylvestris and Nicotiana tomentosiformis.</title>
        <authorList>
            <person name="Sierro N."/>
            <person name="Battey J.N."/>
            <person name="Ouadi S."/>
            <person name="Bovet L."/>
            <person name="Goepfert S."/>
            <person name="Bakaher N."/>
            <person name="Peitsch M.C."/>
            <person name="Ivanov N.V."/>
        </authorList>
    </citation>
    <scope>NUCLEOTIDE SEQUENCE [LARGE SCALE GENOMIC DNA]</scope>
</reference>
<dbReference type="InterPro" id="IPR051955">
    <property type="entry name" value="PME_Inhibitor"/>
</dbReference>
<dbReference type="SMART" id="SM00856">
    <property type="entry name" value="PMEI"/>
    <property type="match status" value="1"/>
</dbReference>